<organism evidence="9 10">
    <name type="scientific">Anaerovirgula multivorans</name>
    <dbReference type="NCBI Taxonomy" id="312168"/>
    <lineage>
        <taxon>Bacteria</taxon>
        <taxon>Bacillati</taxon>
        <taxon>Bacillota</taxon>
        <taxon>Clostridia</taxon>
        <taxon>Peptostreptococcales</taxon>
        <taxon>Natronincolaceae</taxon>
        <taxon>Anaerovirgula</taxon>
    </lineage>
</organism>
<accession>A0A239HSR2</accession>
<keyword evidence="2" id="KW-0813">Transport</keyword>
<dbReference type="InterPro" id="IPR024989">
    <property type="entry name" value="MFS_assoc_dom"/>
</dbReference>
<dbReference type="AlphaFoldDB" id="A0A239HSR2"/>
<dbReference type="PANTHER" id="PTHR23522">
    <property type="entry name" value="BLL5896 PROTEIN"/>
    <property type="match status" value="1"/>
</dbReference>
<feature type="transmembrane region" description="Helical" evidence="7">
    <location>
        <begin position="152"/>
        <end position="170"/>
    </location>
</feature>
<dbReference type="Gene3D" id="1.20.1250.20">
    <property type="entry name" value="MFS general substrate transporter like domains"/>
    <property type="match status" value="2"/>
</dbReference>
<feature type="transmembrane region" description="Helical" evidence="7">
    <location>
        <begin position="217"/>
        <end position="241"/>
    </location>
</feature>
<dbReference type="EMBL" id="FZOJ01000023">
    <property type="protein sequence ID" value="SNS84251.1"/>
    <property type="molecule type" value="Genomic_DNA"/>
</dbReference>
<dbReference type="InterPro" id="IPR020846">
    <property type="entry name" value="MFS_dom"/>
</dbReference>
<feature type="domain" description="Major facilitator superfamily (MFS) profile" evidence="8">
    <location>
        <begin position="1"/>
        <end position="375"/>
    </location>
</feature>
<dbReference type="GO" id="GO:0005886">
    <property type="term" value="C:plasma membrane"/>
    <property type="evidence" value="ECO:0007669"/>
    <property type="project" value="UniProtKB-SubCell"/>
</dbReference>
<keyword evidence="3" id="KW-1003">Cell membrane</keyword>
<dbReference type="PANTHER" id="PTHR23522:SF4">
    <property type="entry name" value="NUCLEOSIDE PERMEASE NUPG-RELATED"/>
    <property type="match status" value="1"/>
</dbReference>
<feature type="transmembrane region" description="Helical" evidence="7">
    <location>
        <begin position="7"/>
        <end position="28"/>
    </location>
</feature>
<keyword evidence="10" id="KW-1185">Reference proteome</keyword>
<reference evidence="9 10" key="1">
    <citation type="submission" date="2017-06" db="EMBL/GenBank/DDBJ databases">
        <authorList>
            <person name="Kim H.J."/>
            <person name="Triplett B.A."/>
        </authorList>
    </citation>
    <scope>NUCLEOTIDE SEQUENCE [LARGE SCALE GENOMIC DNA]</scope>
    <source>
        <strain evidence="9 10">SCA</strain>
    </source>
</reference>
<dbReference type="Pfam" id="PF12832">
    <property type="entry name" value="MFS_1_like"/>
    <property type="match status" value="1"/>
</dbReference>
<protein>
    <submittedName>
        <fullName evidence="9">MFS transporter, PPP family, 3-phenylpropionic acid transporter</fullName>
    </submittedName>
</protein>
<evidence type="ECO:0000313" key="9">
    <source>
        <dbReference type="EMBL" id="SNS84251.1"/>
    </source>
</evidence>
<keyword evidence="6 7" id="KW-0472">Membrane</keyword>
<dbReference type="Proteomes" id="UP000198304">
    <property type="component" value="Unassembled WGS sequence"/>
</dbReference>
<evidence type="ECO:0000256" key="1">
    <source>
        <dbReference type="ARBA" id="ARBA00004651"/>
    </source>
</evidence>
<feature type="transmembrane region" description="Helical" evidence="7">
    <location>
        <begin position="350"/>
        <end position="370"/>
    </location>
</feature>
<dbReference type="PROSITE" id="PS50850">
    <property type="entry name" value="MFS"/>
    <property type="match status" value="1"/>
</dbReference>
<dbReference type="RefSeq" id="WP_089284332.1">
    <property type="nucleotide sequence ID" value="NZ_FZOJ01000023.1"/>
</dbReference>
<dbReference type="InterPro" id="IPR036259">
    <property type="entry name" value="MFS_trans_sf"/>
</dbReference>
<keyword evidence="5 7" id="KW-1133">Transmembrane helix</keyword>
<name>A0A239HSR2_9FIRM</name>
<feature type="transmembrane region" description="Helical" evidence="7">
    <location>
        <begin position="321"/>
        <end position="344"/>
    </location>
</feature>
<proteinExistence type="predicted"/>
<evidence type="ECO:0000256" key="6">
    <source>
        <dbReference type="ARBA" id="ARBA00023136"/>
    </source>
</evidence>
<evidence type="ECO:0000313" key="10">
    <source>
        <dbReference type="Proteomes" id="UP000198304"/>
    </source>
</evidence>
<dbReference type="SUPFAM" id="SSF103473">
    <property type="entry name" value="MFS general substrate transporter"/>
    <property type="match status" value="1"/>
</dbReference>
<gene>
    <name evidence="9" type="ORF">SAMN05446037_102360</name>
</gene>
<evidence type="ECO:0000259" key="8">
    <source>
        <dbReference type="PROSITE" id="PS50850"/>
    </source>
</evidence>
<dbReference type="OrthoDB" id="65739at2"/>
<evidence type="ECO:0000256" key="5">
    <source>
        <dbReference type="ARBA" id="ARBA00022989"/>
    </source>
</evidence>
<evidence type="ECO:0000256" key="3">
    <source>
        <dbReference type="ARBA" id="ARBA00022475"/>
    </source>
</evidence>
<comment type="subcellular location">
    <subcellularLocation>
        <location evidence="1">Cell membrane</location>
        <topology evidence="1">Multi-pass membrane protein</topology>
    </subcellularLocation>
</comment>
<evidence type="ECO:0000256" key="2">
    <source>
        <dbReference type="ARBA" id="ARBA00022448"/>
    </source>
</evidence>
<dbReference type="GO" id="GO:0015212">
    <property type="term" value="F:cytidine transmembrane transporter activity"/>
    <property type="evidence" value="ECO:0007669"/>
    <property type="project" value="TreeGrafter"/>
</dbReference>
<feature type="transmembrane region" description="Helical" evidence="7">
    <location>
        <begin position="253"/>
        <end position="276"/>
    </location>
</feature>
<evidence type="ECO:0000256" key="4">
    <source>
        <dbReference type="ARBA" id="ARBA00022692"/>
    </source>
</evidence>
<feature type="transmembrane region" description="Helical" evidence="7">
    <location>
        <begin position="34"/>
        <end position="56"/>
    </location>
</feature>
<feature type="transmembrane region" description="Helical" evidence="7">
    <location>
        <begin position="288"/>
        <end position="309"/>
    </location>
</feature>
<dbReference type="GO" id="GO:0015213">
    <property type="term" value="F:uridine transmembrane transporter activity"/>
    <property type="evidence" value="ECO:0007669"/>
    <property type="project" value="TreeGrafter"/>
</dbReference>
<sequence length="382" mass="42119">MYFHFSIFYVLLYFALGAIYPLLSQYLIEIGLNGTEIGLITATGAVVVLLAQPIWGILCDKTQKTKKILTYTIAIAAALGIVLSFFQQFYVLLFGFAVLYFFQGANGPIIDGIVLNHTAKSNFSFGDVRQWGSIGFALAVFVAGVLGEKLGLKIIFYIYSLFYIVALFLIKPLPSEKSNTKVQLTNGVKKLLKTPQYTLLLISVLFVFGPMNGHNVYFALLFKYLGGGISGVGLAFLLFAGSEAPIMKIANKITNKIGIVNTLLGATIISVLRWFWYSTGPSYQQILWLFMLQGLSVGLLIVTGAQYASKNAPDELRMTAMTLYSSLGLGLGSIISKLLGGIILDQYNILAVYRFFGYSSLIGFIPLLIIKYRYESRKSETI</sequence>
<evidence type="ECO:0000256" key="7">
    <source>
        <dbReference type="SAM" id="Phobius"/>
    </source>
</evidence>
<feature type="transmembrane region" description="Helical" evidence="7">
    <location>
        <begin position="128"/>
        <end position="146"/>
    </location>
</feature>
<keyword evidence="4 7" id="KW-0812">Transmembrane</keyword>